<dbReference type="EMBL" id="JACJIJ010000002">
    <property type="protein sequence ID" value="MBA9056441.1"/>
    <property type="molecule type" value="Genomic_DNA"/>
</dbReference>
<proteinExistence type="predicted"/>
<comment type="caution">
    <text evidence="1">The sequence shown here is derived from an EMBL/GenBank/DDBJ whole genome shotgun (WGS) entry which is preliminary data.</text>
</comment>
<gene>
    <name evidence="1" type="ORF">HDA42_005619</name>
</gene>
<dbReference type="AlphaFoldDB" id="A0A7W3NTE9"/>
<evidence type="ECO:0000313" key="2">
    <source>
        <dbReference type="Proteomes" id="UP000577386"/>
    </source>
</evidence>
<accession>A0A7W3NTE9</accession>
<protein>
    <submittedName>
        <fullName evidence="1">Uncharacterized protein</fullName>
    </submittedName>
</protein>
<evidence type="ECO:0000313" key="1">
    <source>
        <dbReference type="EMBL" id="MBA9056441.1"/>
    </source>
</evidence>
<keyword evidence="2" id="KW-1185">Reference proteome</keyword>
<reference evidence="1 2" key="1">
    <citation type="submission" date="2020-08" db="EMBL/GenBank/DDBJ databases">
        <title>Sequencing the genomes of 1000 actinobacteria strains.</title>
        <authorList>
            <person name="Klenk H.-P."/>
        </authorList>
    </citation>
    <scope>NUCLEOTIDE SEQUENCE [LARGE SCALE GENOMIC DNA]</scope>
    <source>
        <strain evidence="1 2">DSM 41827</strain>
    </source>
</reference>
<name>A0A7W3NTE9_STRMR</name>
<organism evidence="1 2">
    <name type="scientific">Streptomyces murinus</name>
    <dbReference type="NCBI Taxonomy" id="33900"/>
    <lineage>
        <taxon>Bacteria</taxon>
        <taxon>Bacillati</taxon>
        <taxon>Actinomycetota</taxon>
        <taxon>Actinomycetes</taxon>
        <taxon>Kitasatosporales</taxon>
        <taxon>Streptomycetaceae</taxon>
        <taxon>Streptomyces</taxon>
    </lineage>
</organism>
<dbReference type="Proteomes" id="UP000577386">
    <property type="component" value="Unassembled WGS sequence"/>
</dbReference>
<sequence>MHRILRRDRIGDDFVLGAESHPCRATSEELEHLGQRAGTLVNGQGVD</sequence>